<sequence>MGEFRERPGGAHTDAVPAMPDTVRPGDRDIQVLGKPTGVWREARSRAPRYLPGVAGSRQA</sequence>
<comment type="caution">
    <text evidence="2">The sequence shown here is derived from an EMBL/GenBank/DDBJ whole genome shotgun (WGS) entry which is preliminary data.</text>
</comment>
<gene>
    <name evidence="2" type="ORF">GCM10011578_035830</name>
</gene>
<organism evidence="2 3">
    <name type="scientific">Streptomyces fuscichromogenes</name>
    <dbReference type="NCBI Taxonomy" id="1324013"/>
    <lineage>
        <taxon>Bacteria</taxon>
        <taxon>Bacillati</taxon>
        <taxon>Actinomycetota</taxon>
        <taxon>Actinomycetes</taxon>
        <taxon>Kitasatosporales</taxon>
        <taxon>Streptomycetaceae</taxon>
        <taxon>Streptomyces</taxon>
    </lineage>
</organism>
<evidence type="ECO:0000256" key="1">
    <source>
        <dbReference type="SAM" id="MobiDB-lite"/>
    </source>
</evidence>
<reference evidence="2" key="1">
    <citation type="journal article" date="2014" name="Int. J. Syst. Evol. Microbiol.">
        <title>Complete genome sequence of Corynebacterium casei LMG S-19264T (=DSM 44701T), isolated from a smear-ripened cheese.</title>
        <authorList>
            <consortium name="US DOE Joint Genome Institute (JGI-PGF)"/>
            <person name="Walter F."/>
            <person name="Albersmeier A."/>
            <person name="Kalinowski J."/>
            <person name="Ruckert C."/>
        </authorList>
    </citation>
    <scope>NUCLEOTIDE SEQUENCE</scope>
    <source>
        <strain evidence="2">CGMCC 4.7110</strain>
    </source>
</reference>
<dbReference type="AlphaFoldDB" id="A0A918CRP0"/>
<accession>A0A918CRP0</accession>
<evidence type="ECO:0000313" key="3">
    <source>
        <dbReference type="Proteomes" id="UP000653411"/>
    </source>
</evidence>
<reference evidence="2" key="2">
    <citation type="submission" date="2020-09" db="EMBL/GenBank/DDBJ databases">
        <authorList>
            <person name="Sun Q."/>
            <person name="Zhou Y."/>
        </authorList>
    </citation>
    <scope>NUCLEOTIDE SEQUENCE</scope>
    <source>
        <strain evidence="2">CGMCC 4.7110</strain>
    </source>
</reference>
<feature type="region of interest" description="Disordered" evidence="1">
    <location>
        <begin position="1"/>
        <end position="32"/>
    </location>
</feature>
<protein>
    <submittedName>
        <fullName evidence="2">Uncharacterized protein</fullName>
    </submittedName>
</protein>
<name>A0A918CRP0_9ACTN</name>
<proteinExistence type="predicted"/>
<dbReference type="Proteomes" id="UP000653411">
    <property type="component" value="Unassembled WGS sequence"/>
</dbReference>
<keyword evidence="3" id="KW-1185">Reference proteome</keyword>
<dbReference type="EMBL" id="BMML01000007">
    <property type="protein sequence ID" value="GGN10225.1"/>
    <property type="molecule type" value="Genomic_DNA"/>
</dbReference>
<evidence type="ECO:0000313" key="2">
    <source>
        <dbReference type="EMBL" id="GGN10225.1"/>
    </source>
</evidence>